<accession>A0AAU7CMR0</accession>
<gene>
    <name evidence="1" type="ORF">V5E97_10015</name>
</gene>
<dbReference type="EMBL" id="CP155447">
    <property type="protein sequence ID" value="XBH06348.1"/>
    <property type="molecule type" value="Genomic_DNA"/>
</dbReference>
<dbReference type="SUPFAM" id="SSF82171">
    <property type="entry name" value="DPP6 N-terminal domain-like"/>
    <property type="match status" value="1"/>
</dbReference>
<dbReference type="RefSeq" id="WP_406699199.1">
    <property type="nucleotide sequence ID" value="NZ_CP155447.1"/>
</dbReference>
<protein>
    <recommendedName>
        <fullName evidence="2">Secreted protein</fullName>
    </recommendedName>
</protein>
<reference evidence="1" key="1">
    <citation type="submission" date="2024-05" db="EMBL/GenBank/DDBJ databases">
        <title>Planctomycetes of the genus Singulisphaera possess chitinolytic capabilities.</title>
        <authorList>
            <person name="Ivanova A."/>
        </authorList>
    </citation>
    <scope>NUCLEOTIDE SEQUENCE</scope>
    <source>
        <strain evidence="1">Ch08T</strain>
    </source>
</reference>
<name>A0AAU7CMR0_9BACT</name>
<proteinExistence type="predicted"/>
<sequence>MRMLRSVIRLGLTTLVILTGAAILLGRYNPEPSDRRQAAFPRYRPICVSSFPKVDNEFRLLNVETGVTERIKLNEAERIDYATCSPWQDNQGRSHVVGLWKRFEGNQVDEMGLARLAIPGGEVLDRVALDNIPAGSPCWAPGLSAKVLFSGWDGQLYSYSFDDPPTATEGSYDGDMVKPVPLVWRNPPPWAYRRLLWEPTWPTDPRLGGKVIVSVSFHEVRQNQEGRTRTQLWWLKLDSAGTRIEDLGRLIASGPTDSIIEERFANVAATPDGGLALAYLARRDEDRSLHLRLGTMTIDAATGNPSVDEASSVELPGPRIANQPAFSADGGWIDSVLSDARPNDAVERYSVVAALAGHPGSSGRKSEPARAKLSVASPARAIHHRRFSRLGFLKSNPGCLKKS</sequence>
<dbReference type="AlphaFoldDB" id="A0AAU7CMR0"/>
<organism evidence="1">
    <name type="scientific">Singulisphaera sp. Ch08</name>
    <dbReference type="NCBI Taxonomy" id="3120278"/>
    <lineage>
        <taxon>Bacteria</taxon>
        <taxon>Pseudomonadati</taxon>
        <taxon>Planctomycetota</taxon>
        <taxon>Planctomycetia</taxon>
        <taxon>Isosphaerales</taxon>
        <taxon>Isosphaeraceae</taxon>
        <taxon>Singulisphaera</taxon>
    </lineage>
</organism>
<evidence type="ECO:0000313" key="1">
    <source>
        <dbReference type="EMBL" id="XBH06348.1"/>
    </source>
</evidence>
<evidence type="ECO:0008006" key="2">
    <source>
        <dbReference type="Google" id="ProtNLM"/>
    </source>
</evidence>